<dbReference type="PANTHER" id="PTHR30035:SF3">
    <property type="entry name" value="INTERMEMBRANE PHOSPHOLIPID TRANSPORT SYSTEM LIPOPROTEIN MLAA"/>
    <property type="match status" value="1"/>
</dbReference>
<evidence type="ECO:0000256" key="1">
    <source>
        <dbReference type="ARBA" id="ARBA00010634"/>
    </source>
</evidence>
<keyword evidence="4" id="KW-0449">Lipoprotein</keyword>
<dbReference type="PANTHER" id="PTHR30035">
    <property type="entry name" value="LIPOPROTEIN VACJ-RELATED"/>
    <property type="match status" value="1"/>
</dbReference>
<dbReference type="PROSITE" id="PS51257">
    <property type="entry name" value="PROKAR_LIPOPROTEIN"/>
    <property type="match status" value="1"/>
</dbReference>
<keyword evidence="5" id="KW-1185">Reference proteome</keyword>
<gene>
    <name evidence="4" type="ORF">FHR99_002067</name>
</gene>
<evidence type="ECO:0000313" key="4">
    <source>
        <dbReference type="EMBL" id="MBB3047801.1"/>
    </source>
</evidence>
<evidence type="ECO:0000256" key="2">
    <source>
        <dbReference type="ARBA" id="ARBA00022729"/>
    </source>
</evidence>
<dbReference type="AlphaFoldDB" id="A0A7W4W5E5"/>
<feature type="chain" id="PRO_5030729952" evidence="3">
    <location>
        <begin position="32"/>
        <end position="262"/>
    </location>
</feature>
<dbReference type="RefSeq" id="WP_183410559.1">
    <property type="nucleotide sequence ID" value="NZ_JACHWY010000002.1"/>
</dbReference>
<dbReference type="PRINTS" id="PR01805">
    <property type="entry name" value="VACJLIPOPROT"/>
</dbReference>
<dbReference type="InterPro" id="IPR007428">
    <property type="entry name" value="MlaA"/>
</dbReference>
<evidence type="ECO:0000256" key="3">
    <source>
        <dbReference type="SAM" id="SignalP"/>
    </source>
</evidence>
<accession>A0A7W4W5E5</accession>
<dbReference type="Pfam" id="PF04333">
    <property type="entry name" value="MlaA"/>
    <property type="match status" value="1"/>
</dbReference>
<dbReference type="Proteomes" id="UP000537130">
    <property type="component" value="Unassembled WGS sequence"/>
</dbReference>
<keyword evidence="2 3" id="KW-0732">Signal</keyword>
<protein>
    <submittedName>
        <fullName evidence="4">Phospholipid-binding lipoprotein MlaA</fullName>
    </submittedName>
</protein>
<organism evidence="4 5">
    <name type="scientific">Litorivivens lipolytica</name>
    <dbReference type="NCBI Taxonomy" id="1524264"/>
    <lineage>
        <taxon>Bacteria</taxon>
        <taxon>Pseudomonadati</taxon>
        <taxon>Pseudomonadota</taxon>
        <taxon>Gammaproteobacteria</taxon>
        <taxon>Litorivivens</taxon>
    </lineage>
</organism>
<name>A0A7W4W5E5_9GAMM</name>
<dbReference type="GO" id="GO:0120010">
    <property type="term" value="P:intermembrane phospholipid transfer"/>
    <property type="evidence" value="ECO:0007669"/>
    <property type="project" value="TreeGrafter"/>
</dbReference>
<comment type="caution">
    <text evidence="4">The sequence shown here is derived from an EMBL/GenBank/DDBJ whole genome shotgun (WGS) entry which is preliminary data.</text>
</comment>
<proteinExistence type="inferred from homology"/>
<sequence length="262" mass="29752">MAPYRTRFQIPARSWPLIGLLLLLLTGCASQTQTTEPRQSDELEPTVVAYEDYHDPLQGMNRAIFAFNDVVYRYAMIPVAKGYNWLLPNPVRSSIGNAFHNIKMPIRSINYLVQLKPKAAGVDLLRFAVNSTVGLLGLFDPAEHWFNLKRTDNGFENTLSHYGSGYGTYLVLPIVGPSDLRNGSALIADFLLNPIPHLTRQPDTTYIMTFDQLQSFSGRAEQYEKLRSESDDPYLFFRNLYLQGVQRDADHQRACQQEARAC</sequence>
<feature type="signal peptide" evidence="3">
    <location>
        <begin position="1"/>
        <end position="31"/>
    </location>
</feature>
<dbReference type="EMBL" id="JACHWY010000002">
    <property type="protein sequence ID" value="MBB3047801.1"/>
    <property type="molecule type" value="Genomic_DNA"/>
</dbReference>
<comment type="similarity">
    <text evidence="1">Belongs to the MlaA family.</text>
</comment>
<dbReference type="GO" id="GO:0016020">
    <property type="term" value="C:membrane"/>
    <property type="evidence" value="ECO:0007669"/>
    <property type="project" value="InterPro"/>
</dbReference>
<reference evidence="4 5" key="1">
    <citation type="submission" date="2020-08" db="EMBL/GenBank/DDBJ databases">
        <title>Genomic Encyclopedia of Type Strains, Phase III (KMG-III): the genomes of soil and plant-associated and newly described type strains.</title>
        <authorList>
            <person name="Whitman W."/>
        </authorList>
    </citation>
    <scope>NUCLEOTIDE SEQUENCE [LARGE SCALE GENOMIC DNA]</scope>
    <source>
        <strain evidence="4 5">CECT 8654</strain>
    </source>
</reference>
<evidence type="ECO:0000313" key="5">
    <source>
        <dbReference type="Proteomes" id="UP000537130"/>
    </source>
</evidence>